<evidence type="ECO:0000259" key="2">
    <source>
        <dbReference type="Pfam" id="PF13482"/>
    </source>
</evidence>
<dbReference type="PANTHER" id="PTHR38462:SF1">
    <property type="entry name" value="YPRB RIBONUCLEASE H-LIKE DOMAIN-CONTAINING PROTEIN"/>
    <property type="match status" value="1"/>
</dbReference>
<dbReference type="InterPro" id="IPR011990">
    <property type="entry name" value="TPR-like_helical_dom_sf"/>
</dbReference>
<name>A0A160T587_9CHLR</name>
<accession>A0A160T587</accession>
<organism evidence="3 4">
    <name type="scientific">Candidatus Promineifilum breve</name>
    <dbReference type="NCBI Taxonomy" id="1806508"/>
    <lineage>
        <taxon>Bacteria</taxon>
        <taxon>Bacillati</taxon>
        <taxon>Chloroflexota</taxon>
        <taxon>Ardenticatenia</taxon>
        <taxon>Candidatus Promineifilales</taxon>
        <taxon>Candidatus Promineifilaceae</taxon>
        <taxon>Candidatus Promineifilum</taxon>
    </lineage>
</organism>
<feature type="compositionally biased region" description="Pro residues" evidence="1">
    <location>
        <begin position="39"/>
        <end position="54"/>
    </location>
</feature>
<dbReference type="InterPro" id="IPR038720">
    <property type="entry name" value="YprB_RNase_H-like_dom"/>
</dbReference>
<proteinExistence type="predicted"/>
<dbReference type="Pfam" id="PF13482">
    <property type="entry name" value="RNase_H_2"/>
    <property type="match status" value="1"/>
</dbReference>
<evidence type="ECO:0000313" key="3">
    <source>
        <dbReference type="EMBL" id="CUS05521.2"/>
    </source>
</evidence>
<dbReference type="EMBL" id="LN890655">
    <property type="protein sequence ID" value="CUS05521.2"/>
    <property type="molecule type" value="Genomic_DNA"/>
</dbReference>
<evidence type="ECO:0000313" key="4">
    <source>
        <dbReference type="Proteomes" id="UP000215027"/>
    </source>
</evidence>
<feature type="region of interest" description="Disordered" evidence="1">
    <location>
        <begin position="34"/>
        <end position="55"/>
    </location>
</feature>
<feature type="domain" description="YprB ribonuclease H-like" evidence="2">
    <location>
        <begin position="118"/>
        <end position="297"/>
    </location>
</feature>
<dbReference type="SUPFAM" id="SSF48452">
    <property type="entry name" value="TPR-like"/>
    <property type="match status" value="1"/>
</dbReference>
<dbReference type="PANTHER" id="PTHR38462">
    <property type="entry name" value="EXONUCLEASE-LIKE PROTEIN"/>
    <property type="match status" value="1"/>
</dbReference>
<evidence type="ECO:0000256" key="1">
    <source>
        <dbReference type="SAM" id="MobiDB-lite"/>
    </source>
</evidence>
<dbReference type="AlphaFoldDB" id="A0A160T587"/>
<gene>
    <name evidence="3" type="ORF">CFX0092_A3643</name>
</gene>
<keyword evidence="4" id="KW-1185">Reference proteome</keyword>
<dbReference type="KEGG" id="pbf:CFX0092_A3643"/>
<dbReference type="InterPro" id="IPR012337">
    <property type="entry name" value="RNaseH-like_sf"/>
</dbReference>
<dbReference type="Proteomes" id="UP000215027">
    <property type="component" value="Chromosome I"/>
</dbReference>
<reference evidence="3" key="1">
    <citation type="submission" date="2016-01" db="EMBL/GenBank/DDBJ databases">
        <authorList>
            <person name="Mcilroy J.S."/>
            <person name="Karst M S."/>
            <person name="Albertsen M."/>
        </authorList>
    </citation>
    <scope>NUCLEOTIDE SEQUENCE</scope>
    <source>
        <strain evidence="3">Cfx-K</strain>
    </source>
</reference>
<dbReference type="SUPFAM" id="SSF53098">
    <property type="entry name" value="Ribonuclease H-like"/>
    <property type="match status" value="1"/>
</dbReference>
<dbReference type="Gene3D" id="1.25.40.10">
    <property type="entry name" value="Tetratricopeptide repeat domain"/>
    <property type="match status" value="1"/>
</dbReference>
<sequence length="441" mass="48754">MNSHLPPGRGARTIEHMTDEIAALLRRLGVQKGARHLRPAPPPPPARPSGPPPLDMLLPGGRLIEAAAGACFVVERVYPAHHRHGHDALADLLALAPDEGARYAIDPRLAGASFRDFLFLDTETTGLAGAGALAFMVGVAFFEPQPVVVDGQAEVRDVLVVRQLFLRDPGDEPVMLAYLDELLEGKAGLITFNGRSFDVPLLDNRYLLNRRLGRLPAMPHIDLLPPARRLYRARLGSCALGALEQSLLGLSRTQDDVPGWLIPSLYLNYLRSGDATELARVFYHNEMDMLSMVTLAGRIFRQLADSRCDDARDQVSLGRWQADLGLHELAEGTLREALEGDLPLEAYHQALYRLAALYKANGRRAEAVVAWQQIAYTSDGDVTAHVELAKHYEWQAGDPPAAREWTQRALALLERLPLTPNTRLARAELNHRLQRLERKVG</sequence>
<protein>
    <recommendedName>
        <fullName evidence="2">YprB ribonuclease H-like domain-containing protein</fullName>
    </recommendedName>
</protein>